<keyword evidence="1" id="KW-0479">Metal-binding</keyword>
<proteinExistence type="predicted"/>
<dbReference type="PROSITE" id="PS50089">
    <property type="entry name" value="ZF_RING_2"/>
    <property type="match status" value="1"/>
</dbReference>
<evidence type="ECO:0000256" key="3">
    <source>
        <dbReference type="SAM" id="MobiDB-lite"/>
    </source>
</evidence>
<feature type="compositionally biased region" description="Basic and acidic residues" evidence="3">
    <location>
        <begin position="328"/>
        <end position="342"/>
    </location>
</feature>
<dbReference type="Gene3D" id="3.30.40.10">
    <property type="entry name" value="Zinc/RING finger domain, C3HC4 (zinc finger)"/>
    <property type="match status" value="1"/>
</dbReference>
<sequence>MAVVGLHNLSAFGPFFRESQSTVSRHWSDEPGTPRTPASSLLQMWRELEGDHVVSHSHRSRGQIIASDSQSLGTSASVAQRSDNGHDISMDADDTETQGVTGSEIDHDDDNSIISEQSSDLGEVERERVRQIFQEWMNSGSMGHSSIHLNNRSGPQWLGENECERVRVIREWVQMNAHQRNNQASVREGGFEAGSQIEQVREGLVVAHPETIARRPIRRLCGRQTLLDLLQRAQCERKEELQGLLEHRPVSDFTHRNRIQALLRGRFLRNERMVPDIRPSSVAATELGMLRQRHTVSGLREGFLSKLESSASTSANSAESDSWSSDQSHSELESTFQEREMARNSATLDLENDADRNRSQQEFGEVTEEEDPVHNVGNQQDVSSGNVQDVSLYIDDSLQDVSIDVGSACTSEGHVLDTEATEEVSTAEGPDNRHREEINTNETNELMIETEDIHLRAPIGVFHDDFESRSGFRYVQESAAHTTEELFDRQDASAQVDEFQDSITDIEERAWQPLATVALTEWVDRSGESMTRNWQESSGNELFQETSNTNAADQDQMQESHEDWPSHDLQEAIDSWLGMPSGEVGAAVGRLDTIYYSDDDNVHSMELRELFSRRRVSSLLRSGFRESLNQVLQSHVERQGHASGDWELDNESSSPSLVDQDQGQPNGDRALDLSDAAERNPFAPTSPFVIAPQPLWDVEMQGASLPHNHLSQHFGTEWEMVNELRNDMARLQQRLDNMQSMLEQCMDMQIELQRSVRQEVSAALNRSILTKGASKRISLHDESQWDYVRKGICCLCHDSNIDTLLYRCGHMCTCSKCAEKLVQGTGKCPMCRAPVVEALRAYFIQ</sequence>
<dbReference type="Pfam" id="PF13920">
    <property type="entry name" value="zf-C3HC4_3"/>
    <property type="match status" value="1"/>
</dbReference>
<evidence type="ECO:0000256" key="1">
    <source>
        <dbReference type="PROSITE-ProRule" id="PRU00175"/>
    </source>
</evidence>
<feature type="region of interest" description="Disordered" evidence="3">
    <location>
        <begin position="635"/>
        <end position="671"/>
    </location>
</feature>
<keyword evidence="1" id="KW-0863">Zinc-finger</keyword>
<accession>A0AAD4J2J0</accession>
<name>A0AAD4J2J0_PERFH</name>
<dbReference type="EMBL" id="SDAM02000167">
    <property type="protein sequence ID" value="KAH6826007.1"/>
    <property type="molecule type" value="Genomic_DNA"/>
</dbReference>
<feature type="region of interest" description="Disordered" evidence="3">
    <location>
        <begin position="57"/>
        <end position="125"/>
    </location>
</feature>
<keyword evidence="1" id="KW-0862">Zinc</keyword>
<feature type="compositionally biased region" description="Polar residues" evidence="3">
    <location>
        <begin position="651"/>
        <end position="665"/>
    </location>
</feature>
<dbReference type="AlphaFoldDB" id="A0AAD4J2J0"/>
<feature type="domain" description="RING-type" evidence="4">
    <location>
        <begin position="793"/>
        <end position="832"/>
    </location>
</feature>
<dbReference type="PANTHER" id="PTHR46519">
    <property type="entry name" value="RING/U-BOX SUPERFAMILY PROTEIN"/>
    <property type="match status" value="1"/>
</dbReference>
<evidence type="ECO:0000313" key="6">
    <source>
        <dbReference type="Proteomes" id="UP001190926"/>
    </source>
</evidence>
<dbReference type="SUPFAM" id="SSF57850">
    <property type="entry name" value="RING/U-box"/>
    <property type="match status" value="1"/>
</dbReference>
<evidence type="ECO:0000313" key="5">
    <source>
        <dbReference type="EMBL" id="KAH6826007.1"/>
    </source>
</evidence>
<evidence type="ECO:0000256" key="2">
    <source>
        <dbReference type="SAM" id="Coils"/>
    </source>
</evidence>
<dbReference type="InterPro" id="IPR001841">
    <property type="entry name" value="Znf_RING"/>
</dbReference>
<feature type="region of interest" description="Disordered" evidence="3">
    <location>
        <begin position="310"/>
        <end position="384"/>
    </location>
</feature>
<dbReference type="Proteomes" id="UP001190926">
    <property type="component" value="Unassembled WGS sequence"/>
</dbReference>
<dbReference type="CDD" id="cd16647">
    <property type="entry name" value="mRING-HC-C3HC5_NEU1"/>
    <property type="match status" value="1"/>
</dbReference>
<dbReference type="GO" id="GO:0008270">
    <property type="term" value="F:zinc ion binding"/>
    <property type="evidence" value="ECO:0007669"/>
    <property type="project" value="UniProtKB-KW"/>
</dbReference>
<feature type="compositionally biased region" description="Low complexity" evidence="3">
    <location>
        <begin position="310"/>
        <end position="327"/>
    </location>
</feature>
<dbReference type="PANTHER" id="PTHR46519:SF3">
    <property type="entry name" value="RING_U-BOX SUPERFAMILY PROTEIN"/>
    <property type="match status" value="1"/>
</dbReference>
<protein>
    <recommendedName>
        <fullName evidence="4">RING-type domain-containing protein</fullName>
    </recommendedName>
</protein>
<reference evidence="5 6" key="1">
    <citation type="journal article" date="2021" name="Nat. Commun.">
        <title>Incipient diploidization of the medicinal plant Perilla within 10,000 years.</title>
        <authorList>
            <person name="Zhang Y."/>
            <person name="Shen Q."/>
            <person name="Leng L."/>
            <person name="Zhang D."/>
            <person name="Chen S."/>
            <person name="Shi Y."/>
            <person name="Ning Z."/>
            <person name="Chen S."/>
        </authorList>
    </citation>
    <scope>NUCLEOTIDE SEQUENCE [LARGE SCALE GENOMIC DNA]</scope>
    <source>
        <strain evidence="6">cv. PC099</strain>
    </source>
</reference>
<feature type="coiled-coil region" evidence="2">
    <location>
        <begin position="721"/>
        <end position="748"/>
    </location>
</feature>
<evidence type="ECO:0000259" key="4">
    <source>
        <dbReference type="PROSITE" id="PS50089"/>
    </source>
</evidence>
<comment type="caution">
    <text evidence="5">The sequence shown here is derived from an EMBL/GenBank/DDBJ whole genome shotgun (WGS) entry which is preliminary data.</text>
</comment>
<gene>
    <name evidence="5" type="ORF">C2S53_001444</name>
</gene>
<keyword evidence="2" id="KW-0175">Coiled coil</keyword>
<dbReference type="InterPro" id="IPR013083">
    <property type="entry name" value="Znf_RING/FYVE/PHD"/>
</dbReference>
<feature type="compositionally biased region" description="Polar residues" evidence="3">
    <location>
        <begin position="66"/>
        <end position="82"/>
    </location>
</feature>
<organism evidence="5 6">
    <name type="scientific">Perilla frutescens var. hirtella</name>
    <name type="common">Perilla citriodora</name>
    <name type="synonym">Perilla setoyensis</name>
    <dbReference type="NCBI Taxonomy" id="608512"/>
    <lineage>
        <taxon>Eukaryota</taxon>
        <taxon>Viridiplantae</taxon>
        <taxon>Streptophyta</taxon>
        <taxon>Embryophyta</taxon>
        <taxon>Tracheophyta</taxon>
        <taxon>Spermatophyta</taxon>
        <taxon>Magnoliopsida</taxon>
        <taxon>eudicotyledons</taxon>
        <taxon>Gunneridae</taxon>
        <taxon>Pentapetalae</taxon>
        <taxon>asterids</taxon>
        <taxon>lamiids</taxon>
        <taxon>Lamiales</taxon>
        <taxon>Lamiaceae</taxon>
        <taxon>Nepetoideae</taxon>
        <taxon>Elsholtzieae</taxon>
        <taxon>Perilla</taxon>
    </lineage>
</organism>
<keyword evidence="6" id="KW-1185">Reference proteome</keyword>